<dbReference type="Proteomes" id="UP000002630">
    <property type="component" value="Linkage Group LG22"/>
</dbReference>
<dbReference type="NCBIfam" id="TIGR01023">
    <property type="entry name" value="rpmG_bact"/>
    <property type="match status" value="1"/>
</dbReference>
<dbReference type="OrthoDB" id="275534at2759"/>
<organism evidence="4 5">
    <name type="scientific">Ectocarpus siliculosus</name>
    <name type="common">Brown alga</name>
    <name type="synonym">Conferva siliculosa</name>
    <dbReference type="NCBI Taxonomy" id="2880"/>
    <lineage>
        <taxon>Eukaryota</taxon>
        <taxon>Sar</taxon>
        <taxon>Stramenopiles</taxon>
        <taxon>Ochrophyta</taxon>
        <taxon>PX clade</taxon>
        <taxon>Phaeophyceae</taxon>
        <taxon>Ectocarpales</taxon>
        <taxon>Ectocarpaceae</taxon>
        <taxon>Ectocarpus</taxon>
    </lineage>
</organism>
<evidence type="ECO:0000313" key="4">
    <source>
        <dbReference type="EMBL" id="CBJ28795.1"/>
    </source>
</evidence>
<evidence type="ECO:0000256" key="1">
    <source>
        <dbReference type="ARBA" id="ARBA00007596"/>
    </source>
</evidence>
<dbReference type="Pfam" id="PF00471">
    <property type="entry name" value="Ribosomal_L33"/>
    <property type="match status" value="1"/>
</dbReference>
<dbReference type="InterPro" id="IPR001705">
    <property type="entry name" value="Ribosomal_bL33"/>
</dbReference>
<keyword evidence="3" id="KW-0687">Ribonucleoprotein</keyword>
<proteinExistence type="inferred from homology"/>
<gene>
    <name evidence="4" type="ORF">Esi_0120_0053</name>
</gene>
<reference evidence="4 5" key="1">
    <citation type="journal article" date="2010" name="Nature">
        <title>The Ectocarpus genome and the independent evolution of multicellularity in brown algae.</title>
        <authorList>
            <person name="Cock J.M."/>
            <person name="Sterck L."/>
            <person name="Rouze P."/>
            <person name="Scornet D."/>
            <person name="Allen A.E."/>
            <person name="Amoutzias G."/>
            <person name="Anthouard V."/>
            <person name="Artiguenave F."/>
            <person name="Aury J.M."/>
            <person name="Badger J.H."/>
            <person name="Beszteri B."/>
            <person name="Billiau K."/>
            <person name="Bonnet E."/>
            <person name="Bothwell J.H."/>
            <person name="Bowler C."/>
            <person name="Boyen C."/>
            <person name="Brownlee C."/>
            <person name="Carrano C.J."/>
            <person name="Charrier B."/>
            <person name="Cho G.Y."/>
            <person name="Coelho S.M."/>
            <person name="Collen J."/>
            <person name="Corre E."/>
            <person name="Da Silva C."/>
            <person name="Delage L."/>
            <person name="Delaroque N."/>
            <person name="Dittami S.M."/>
            <person name="Doulbeau S."/>
            <person name="Elias M."/>
            <person name="Farnham G."/>
            <person name="Gachon C.M."/>
            <person name="Gschloessl B."/>
            <person name="Heesch S."/>
            <person name="Jabbari K."/>
            <person name="Jubin C."/>
            <person name="Kawai H."/>
            <person name="Kimura K."/>
            <person name="Kloareg B."/>
            <person name="Kupper F.C."/>
            <person name="Lang D."/>
            <person name="Le Bail A."/>
            <person name="Leblanc C."/>
            <person name="Lerouge P."/>
            <person name="Lohr M."/>
            <person name="Lopez P.J."/>
            <person name="Martens C."/>
            <person name="Maumus F."/>
            <person name="Michel G."/>
            <person name="Miranda-Saavedra D."/>
            <person name="Morales J."/>
            <person name="Moreau H."/>
            <person name="Motomura T."/>
            <person name="Nagasato C."/>
            <person name="Napoli C.A."/>
            <person name="Nelson D.R."/>
            <person name="Nyvall-Collen P."/>
            <person name="Peters A.F."/>
            <person name="Pommier C."/>
            <person name="Potin P."/>
            <person name="Poulain J."/>
            <person name="Quesneville H."/>
            <person name="Read B."/>
            <person name="Rensing S.A."/>
            <person name="Ritter A."/>
            <person name="Rousvoal S."/>
            <person name="Samanta M."/>
            <person name="Samson G."/>
            <person name="Schroeder D.C."/>
            <person name="Segurens B."/>
            <person name="Strittmatter M."/>
            <person name="Tonon T."/>
            <person name="Tregear J.W."/>
            <person name="Valentin K."/>
            <person name="von Dassow P."/>
            <person name="Yamagishi T."/>
            <person name="Van de Peer Y."/>
            <person name="Wincker P."/>
        </authorList>
    </citation>
    <scope>NUCLEOTIDE SEQUENCE [LARGE SCALE GENOMIC DNA]</scope>
    <source>
        <strain evidence="5">Ec32 / CCAP1310/4</strain>
    </source>
</reference>
<dbReference type="InParanoid" id="D7FIH2"/>
<keyword evidence="2" id="KW-0689">Ribosomal protein</keyword>
<dbReference type="HAMAP" id="MF_00294">
    <property type="entry name" value="Ribosomal_bL33"/>
    <property type="match status" value="1"/>
</dbReference>
<evidence type="ECO:0000313" key="5">
    <source>
        <dbReference type="Proteomes" id="UP000002630"/>
    </source>
</evidence>
<dbReference type="PANTHER" id="PTHR15238:SF1">
    <property type="entry name" value="LARGE RIBOSOMAL SUBUNIT PROTEIN BL33M"/>
    <property type="match status" value="1"/>
</dbReference>
<dbReference type="NCBIfam" id="NF001860">
    <property type="entry name" value="PRK00595.1"/>
    <property type="match status" value="1"/>
</dbReference>
<dbReference type="eggNOG" id="KOG3505">
    <property type="taxonomic scope" value="Eukaryota"/>
</dbReference>
<dbReference type="OMA" id="RMTLRKY"/>
<protein>
    <recommendedName>
        <fullName evidence="6">50S ribosomal protein L33</fullName>
    </recommendedName>
</protein>
<dbReference type="PANTHER" id="PTHR15238">
    <property type="entry name" value="54S RIBOSOMAL PROTEIN L39, MITOCHONDRIAL"/>
    <property type="match status" value="1"/>
</dbReference>
<name>D7FIH2_ECTSI</name>
<dbReference type="InterPro" id="IPR038584">
    <property type="entry name" value="Ribosomal_bL33_sf"/>
</dbReference>
<dbReference type="GO" id="GO:0005737">
    <property type="term" value="C:cytoplasm"/>
    <property type="evidence" value="ECO:0007669"/>
    <property type="project" value="UniProtKB-ARBA"/>
</dbReference>
<accession>D7FIH2</accession>
<dbReference type="STRING" id="2880.D7FIH2"/>
<dbReference type="EMBL" id="FN649747">
    <property type="protein sequence ID" value="CBJ28795.1"/>
    <property type="molecule type" value="Genomic_DNA"/>
</dbReference>
<dbReference type="GO" id="GO:0015934">
    <property type="term" value="C:large ribosomal subunit"/>
    <property type="evidence" value="ECO:0007669"/>
    <property type="project" value="TreeGrafter"/>
</dbReference>
<dbReference type="SUPFAM" id="SSF57829">
    <property type="entry name" value="Zn-binding ribosomal proteins"/>
    <property type="match status" value="1"/>
</dbReference>
<dbReference type="GO" id="GO:0006412">
    <property type="term" value="P:translation"/>
    <property type="evidence" value="ECO:0007669"/>
    <property type="project" value="InterPro"/>
</dbReference>
<keyword evidence="5" id="KW-1185">Reference proteome</keyword>
<evidence type="ECO:0000256" key="3">
    <source>
        <dbReference type="ARBA" id="ARBA00023274"/>
    </source>
</evidence>
<dbReference type="InterPro" id="IPR011332">
    <property type="entry name" value="Ribosomal_zn-bd"/>
</dbReference>
<sequence>MAKKKAGRIAIKLLSTAGTGFFYTASKNVRKATNKLALRKYDPVVRQHVVFTETKIK</sequence>
<evidence type="ECO:0000256" key="2">
    <source>
        <dbReference type="ARBA" id="ARBA00022980"/>
    </source>
</evidence>
<comment type="similarity">
    <text evidence="1">Belongs to the bacterial ribosomal protein bL33 family.</text>
</comment>
<evidence type="ECO:0008006" key="6">
    <source>
        <dbReference type="Google" id="ProtNLM"/>
    </source>
</evidence>
<dbReference type="AlphaFoldDB" id="D7FIH2"/>
<dbReference type="GO" id="GO:0003735">
    <property type="term" value="F:structural constituent of ribosome"/>
    <property type="evidence" value="ECO:0007669"/>
    <property type="project" value="InterPro"/>
</dbReference>
<dbReference type="EMBL" id="FN647878">
    <property type="protein sequence ID" value="CBJ28795.1"/>
    <property type="molecule type" value="Genomic_DNA"/>
</dbReference>
<dbReference type="Gene3D" id="2.20.28.120">
    <property type="entry name" value="Ribosomal protein L33"/>
    <property type="match status" value="1"/>
</dbReference>